<evidence type="ECO:0000313" key="3">
    <source>
        <dbReference type="Proteomes" id="UP001417504"/>
    </source>
</evidence>
<reference evidence="2 3" key="1">
    <citation type="submission" date="2024-01" db="EMBL/GenBank/DDBJ databases">
        <title>Genome assemblies of Stephania.</title>
        <authorList>
            <person name="Yang L."/>
        </authorList>
    </citation>
    <scope>NUCLEOTIDE SEQUENCE [LARGE SCALE GENOMIC DNA]</scope>
    <source>
        <strain evidence="2">QJT</strain>
        <tissue evidence="2">Leaf</tissue>
    </source>
</reference>
<accession>A0AAP0PI95</accession>
<sequence length="76" mass="8313">MAPVGTLYFSLSNAIVAAAIGVYFFSHKEHKTDQEHSCLRAKAKEKQMKVGHNGQVPKIAPAFDGLHCFETIVLSP</sequence>
<keyword evidence="1" id="KW-0812">Transmembrane</keyword>
<evidence type="ECO:0000313" key="2">
    <source>
        <dbReference type="EMBL" id="KAK9145823.1"/>
    </source>
</evidence>
<proteinExistence type="predicted"/>
<keyword evidence="1" id="KW-1133">Transmembrane helix</keyword>
<name>A0AAP0PI95_9MAGN</name>
<keyword evidence="3" id="KW-1185">Reference proteome</keyword>
<comment type="caution">
    <text evidence="2">The sequence shown here is derived from an EMBL/GenBank/DDBJ whole genome shotgun (WGS) entry which is preliminary data.</text>
</comment>
<protein>
    <submittedName>
        <fullName evidence="2">Uncharacterized protein</fullName>
    </submittedName>
</protein>
<gene>
    <name evidence="2" type="ORF">Sjap_005726</name>
</gene>
<dbReference type="AlphaFoldDB" id="A0AAP0PI95"/>
<keyword evidence="1" id="KW-0472">Membrane</keyword>
<evidence type="ECO:0000256" key="1">
    <source>
        <dbReference type="SAM" id="Phobius"/>
    </source>
</evidence>
<dbReference type="EMBL" id="JBBNAE010000002">
    <property type="protein sequence ID" value="KAK9145823.1"/>
    <property type="molecule type" value="Genomic_DNA"/>
</dbReference>
<organism evidence="2 3">
    <name type="scientific">Stephania japonica</name>
    <dbReference type="NCBI Taxonomy" id="461633"/>
    <lineage>
        <taxon>Eukaryota</taxon>
        <taxon>Viridiplantae</taxon>
        <taxon>Streptophyta</taxon>
        <taxon>Embryophyta</taxon>
        <taxon>Tracheophyta</taxon>
        <taxon>Spermatophyta</taxon>
        <taxon>Magnoliopsida</taxon>
        <taxon>Ranunculales</taxon>
        <taxon>Menispermaceae</taxon>
        <taxon>Menispermoideae</taxon>
        <taxon>Cissampelideae</taxon>
        <taxon>Stephania</taxon>
    </lineage>
</organism>
<feature type="transmembrane region" description="Helical" evidence="1">
    <location>
        <begin position="6"/>
        <end position="25"/>
    </location>
</feature>
<dbReference type="Proteomes" id="UP001417504">
    <property type="component" value="Unassembled WGS sequence"/>
</dbReference>